<keyword evidence="3" id="KW-0802">TPR repeat</keyword>
<dbReference type="PANTHER" id="PTHR30483:SF6">
    <property type="entry name" value="PERIPLASMIC BINDING PROTEIN OF ABC TRANSPORTER FOR NATURAL AMINO ACIDS"/>
    <property type="match status" value="1"/>
</dbReference>
<dbReference type="Gene3D" id="1.25.40.10">
    <property type="entry name" value="Tetratricopeptide repeat domain"/>
    <property type="match status" value="2"/>
</dbReference>
<dbReference type="SUPFAM" id="SSF53822">
    <property type="entry name" value="Periplasmic binding protein-like I"/>
    <property type="match status" value="1"/>
</dbReference>
<organism evidence="5 6">
    <name type="scientific">Cuspidothrix issatschenkoi CHARLIE-1</name>
    <dbReference type="NCBI Taxonomy" id="2052836"/>
    <lineage>
        <taxon>Bacteria</taxon>
        <taxon>Bacillati</taxon>
        <taxon>Cyanobacteriota</taxon>
        <taxon>Cyanophyceae</taxon>
        <taxon>Nostocales</taxon>
        <taxon>Aphanizomenonaceae</taxon>
        <taxon>Cuspidothrix</taxon>
    </lineage>
</organism>
<sequence length="1038" mass="117419">MTSFHFPPNPYIVGSQIIDPEKLFGREDIFSLINDSLEQSVRLILFYGQRRVGKTSILRFIPQNIAAAIKDEFIFISFDFQHHADSPLEKILQEMAKKILGDLSIHEKFLDSLADDVISDTNVFSSQFLPTIYDHLGGRKLVFLCDEFDVLSESYTDGKNFCEYIIQLIEKDNKLFIIPVVGRHISRLPKLISLLREAPYHRIGFLDIENTKKIITQSDTVALTYQPEAIEAIFDLSAGHPYFIQVICFSLYGLARQRHAHNPRPDSLNITDQDVENNVNEALKMAKGALEFWFGLTPEQQIILLAVAEAQKRAIAQNLSIPEQPLTLLERYGIVSTKYLIKAHEQLVEYEFLDDTKCQIKMGLVRRLLCKEYPLEQEIKNVESTNQTDVNNLKSVATNHTERALHLYEQALHFNPNNFETVTSLAAEYLKIQDLNIQALDKACELYNRAHLFYSINHQQDIVLEPLLNIAEQYSQKENFEQAIEIYTRAYNIDKERSKNGLLKTREKYIHKLIVNGKWTEAIQQCELILKIDPDSDFAQQRQQEIHVLKTNTNKKTQGENAKPTNKTPIANINWLKWGLAGIAIAVVSLGISPGFRTCPAGEKKEFGVFCVADNSRISRGERTLFPTTTNRFRDQGIRAFQKRDYEQAANLFKQAIQANRNDPEVVIYYNNALARQQGSPFTLAVVVPIGTNLSHAQEILRGVAQAQDQFRKNKGLNGRLLEIVIANDSNKDQAKQVAKELVKDTSILGIIGHNSSDATQVALEEYAKAGLPIISPTSTSILLNNPVFFRAVYSDESGGRKLAEYAYKNLQLKKAVIFANPKSPYSNSIREIFTNQFEKLGGEVIRKPMIDLTATTFDAEKEVAKSVYGDEAEVVLLFPDTQSTGIAINIAKEISSRNERLRNSPQNPPIRQLKMLSGDTLYNNETLARGGKDLEGLIIVIPWFRETLQAKPFAQASDKIWGGGISWRTATSYDATQAFIKTLSNNPSRTTVLEGLEKVTLNSSETSGYPLKFTKERERQGESILVQIKDGKFVEIK</sequence>
<dbReference type="InterPro" id="IPR028081">
    <property type="entry name" value="Leu-bd"/>
</dbReference>
<protein>
    <submittedName>
        <fullName evidence="5">Branched-chain amino acid ABC transporter substrate-binding protein</fullName>
    </submittedName>
</protein>
<evidence type="ECO:0000313" key="6">
    <source>
        <dbReference type="Proteomes" id="UP000239589"/>
    </source>
</evidence>
<dbReference type="SUPFAM" id="SSF48452">
    <property type="entry name" value="TPR-like"/>
    <property type="match status" value="2"/>
</dbReference>
<dbReference type="PROSITE" id="PS50005">
    <property type="entry name" value="TPR"/>
    <property type="match status" value="2"/>
</dbReference>
<dbReference type="RefSeq" id="WP_104386096.1">
    <property type="nucleotide sequence ID" value="NZ_PGEM01000006.1"/>
</dbReference>
<dbReference type="InterPro" id="IPR051010">
    <property type="entry name" value="BCAA_transport"/>
</dbReference>
<dbReference type="InterPro" id="IPR027417">
    <property type="entry name" value="P-loop_NTPase"/>
</dbReference>
<dbReference type="Gene3D" id="3.40.50.300">
    <property type="entry name" value="P-loop containing nucleotide triphosphate hydrolases"/>
    <property type="match status" value="1"/>
</dbReference>
<evidence type="ECO:0000256" key="1">
    <source>
        <dbReference type="ARBA" id="ARBA00010062"/>
    </source>
</evidence>
<dbReference type="SMART" id="SM00028">
    <property type="entry name" value="TPR"/>
    <property type="match status" value="2"/>
</dbReference>
<evidence type="ECO:0000313" key="5">
    <source>
        <dbReference type="EMBL" id="PPJ65100.1"/>
    </source>
</evidence>
<dbReference type="InterPro" id="IPR028082">
    <property type="entry name" value="Peripla_BP_I"/>
</dbReference>
<dbReference type="SUPFAM" id="SSF52540">
    <property type="entry name" value="P-loop containing nucleoside triphosphate hydrolases"/>
    <property type="match status" value="1"/>
</dbReference>
<proteinExistence type="inferred from homology"/>
<dbReference type="InterPro" id="IPR019734">
    <property type="entry name" value="TPR_rpt"/>
</dbReference>
<dbReference type="Gene3D" id="3.40.50.2300">
    <property type="match status" value="2"/>
</dbReference>
<dbReference type="InterPro" id="IPR011990">
    <property type="entry name" value="TPR-like_helical_dom_sf"/>
</dbReference>
<comment type="similarity">
    <text evidence="1">Belongs to the leucine-binding protein family.</text>
</comment>
<dbReference type="CDD" id="cd06268">
    <property type="entry name" value="PBP1_ABC_transporter_LIVBP-like"/>
    <property type="match status" value="1"/>
</dbReference>
<evidence type="ECO:0000256" key="2">
    <source>
        <dbReference type="ARBA" id="ARBA00022729"/>
    </source>
</evidence>
<feature type="repeat" description="TPR" evidence="3">
    <location>
        <begin position="630"/>
        <end position="663"/>
    </location>
</feature>
<dbReference type="EMBL" id="PGEM01000006">
    <property type="protein sequence ID" value="PPJ65100.1"/>
    <property type="molecule type" value="Genomic_DNA"/>
</dbReference>
<comment type="caution">
    <text evidence="5">The sequence shown here is derived from an EMBL/GenBank/DDBJ whole genome shotgun (WGS) entry which is preliminary data.</text>
</comment>
<accession>A0A2S6CZR4</accession>
<reference evidence="5 6" key="1">
    <citation type="submission" date="2018-02" db="EMBL/GenBank/DDBJ databases">
        <title>Discovery of a pederin family compound in a non-symbiotic bloom-forming cyanobacterium.</title>
        <authorList>
            <person name="Kust A."/>
            <person name="Mares J."/>
            <person name="Jokela J."/>
            <person name="Urajova P."/>
            <person name="Hajek J."/>
            <person name="Saurav K."/>
            <person name="Voracova K."/>
            <person name="Fewer D.P."/>
            <person name="Haapaniemi E."/>
            <person name="Permi P."/>
            <person name="Rehakova K."/>
            <person name="Sivonen K."/>
            <person name="Hrouzek P."/>
        </authorList>
    </citation>
    <scope>NUCLEOTIDE SEQUENCE [LARGE SCALE GENOMIC DNA]</scope>
    <source>
        <strain evidence="5 6">CHARLIE-1</strain>
    </source>
</reference>
<dbReference type="AlphaFoldDB" id="A0A2S6CZR4"/>
<name>A0A2S6CZR4_9CYAN</name>
<dbReference type="OrthoDB" id="478637at2"/>
<dbReference type="Proteomes" id="UP000239589">
    <property type="component" value="Unassembled WGS sequence"/>
</dbReference>
<dbReference type="Pfam" id="PF14938">
    <property type="entry name" value="SNAP"/>
    <property type="match status" value="1"/>
</dbReference>
<gene>
    <name evidence="5" type="ORF">CUN59_01045</name>
</gene>
<dbReference type="PANTHER" id="PTHR30483">
    <property type="entry name" value="LEUCINE-SPECIFIC-BINDING PROTEIN"/>
    <property type="match status" value="1"/>
</dbReference>
<evidence type="ECO:0000259" key="4">
    <source>
        <dbReference type="Pfam" id="PF13458"/>
    </source>
</evidence>
<keyword evidence="2" id="KW-0732">Signal</keyword>
<keyword evidence="6" id="KW-1185">Reference proteome</keyword>
<dbReference type="Pfam" id="PF13458">
    <property type="entry name" value="Peripla_BP_6"/>
    <property type="match status" value="1"/>
</dbReference>
<feature type="domain" description="Leucine-binding protein" evidence="4">
    <location>
        <begin position="698"/>
        <end position="1030"/>
    </location>
</feature>
<feature type="repeat" description="TPR" evidence="3">
    <location>
        <begin position="464"/>
        <end position="497"/>
    </location>
</feature>
<evidence type="ECO:0000256" key="3">
    <source>
        <dbReference type="PROSITE-ProRule" id="PRU00339"/>
    </source>
</evidence>